<reference evidence="8 9" key="1">
    <citation type="submission" date="2015-06" db="EMBL/GenBank/DDBJ databases">
        <title>Talaromyces atroroseus IBT 11181 draft genome.</title>
        <authorList>
            <person name="Rasmussen K.B."/>
            <person name="Rasmussen S."/>
            <person name="Petersen B."/>
            <person name="Sicheritz-Ponten T."/>
            <person name="Mortensen U.H."/>
            <person name="Thrane U."/>
        </authorList>
    </citation>
    <scope>NUCLEOTIDE SEQUENCE [LARGE SCALE GENOMIC DNA]</scope>
    <source>
        <strain evidence="8 9">IBT 11181</strain>
    </source>
</reference>
<comment type="caution">
    <text evidence="8">The sequence shown here is derived from an EMBL/GenBank/DDBJ whole genome shotgun (WGS) entry which is preliminary data.</text>
</comment>
<keyword evidence="3" id="KW-0238">DNA-binding</keyword>
<dbReference type="STRING" id="1441469.A0A225B8X0"/>
<keyword evidence="2" id="KW-0805">Transcription regulation</keyword>
<dbReference type="Proteomes" id="UP000214365">
    <property type="component" value="Unassembled WGS sequence"/>
</dbReference>
<dbReference type="InterPro" id="IPR001138">
    <property type="entry name" value="Zn2Cys6_DnaBD"/>
</dbReference>
<feature type="region of interest" description="Disordered" evidence="6">
    <location>
        <begin position="121"/>
        <end position="141"/>
    </location>
</feature>
<dbReference type="Gene3D" id="4.10.240.10">
    <property type="entry name" value="Zn(2)-C6 fungal-type DNA-binding domain"/>
    <property type="match status" value="1"/>
</dbReference>
<keyword evidence="1" id="KW-0479">Metal-binding</keyword>
<evidence type="ECO:0000313" key="8">
    <source>
        <dbReference type="EMBL" id="OKL63836.1"/>
    </source>
</evidence>
<dbReference type="Pfam" id="PF04082">
    <property type="entry name" value="Fungal_trans"/>
    <property type="match status" value="1"/>
</dbReference>
<evidence type="ECO:0000256" key="2">
    <source>
        <dbReference type="ARBA" id="ARBA00023015"/>
    </source>
</evidence>
<dbReference type="RefSeq" id="XP_020123957.1">
    <property type="nucleotide sequence ID" value="XM_020260615.1"/>
</dbReference>
<evidence type="ECO:0000256" key="6">
    <source>
        <dbReference type="SAM" id="MobiDB-lite"/>
    </source>
</evidence>
<dbReference type="GO" id="GO:0008270">
    <property type="term" value="F:zinc ion binding"/>
    <property type="evidence" value="ECO:0007669"/>
    <property type="project" value="InterPro"/>
</dbReference>
<sequence>MPPLSSGRSSSACHRCHKRKVRCSRANAYRWFQELPCRSCRMANQRCTYPIRDRNITVSESFVRSLEARALAYAPDASPSSGHESLRGSTAQGYQPPLVEDSTSEAFLARLKQIRQQNAGPVFPDLQDHDSSPSNPHTDYSSPSYDYVQLDFDTSHSPCSFKLPPYPYALALLDQFDVFLGHDFHWFLRKSFRRRLELTYRNPDSPQVKDRVWLCTLLVVFALGESYNVGRPPEIRLGQVVVPGENGSSVSGPPPGTVFFEHALALLKVRYEDPTIDQIEALNLITFYSYSLHRKRAAYVYAGLSARLSNILRLHKPSPPSSFSPIEIEHRKRVWWTAYCLDRMTSTETGLLPIFHRDQIELAYPCDEMLPLEDADEFSDGISLATQVQLAFLHADICETVKNLGDGDTAYDKKLTEPIIQQLETLRLRLPPHLSFDVEDGMPRAMQEMSNRSLASLYQRYYQCFVLLLRPLFLKQINYLLSNDAVNASQESLKYMTNICLRAARTNLLLIIGLRQCDRMTKFGFWESLHLFSGLTIVSLAISVNLRWPGSFDEKPDDGETYQTARCLLSEMADAGNLASKGQLRMLDEVEALQDVLTGADSTAFELFNLWDMEAWLK</sequence>
<dbReference type="CDD" id="cd00067">
    <property type="entry name" value="GAL4"/>
    <property type="match status" value="1"/>
</dbReference>
<gene>
    <name evidence="8" type="ORF">UA08_00772</name>
</gene>
<organism evidence="8 9">
    <name type="scientific">Talaromyces atroroseus</name>
    <dbReference type="NCBI Taxonomy" id="1441469"/>
    <lineage>
        <taxon>Eukaryota</taxon>
        <taxon>Fungi</taxon>
        <taxon>Dikarya</taxon>
        <taxon>Ascomycota</taxon>
        <taxon>Pezizomycotina</taxon>
        <taxon>Eurotiomycetes</taxon>
        <taxon>Eurotiomycetidae</taxon>
        <taxon>Eurotiales</taxon>
        <taxon>Trichocomaceae</taxon>
        <taxon>Talaromyces</taxon>
        <taxon>Talaromyces sect. Trachyspermi</taxon>
    </lineage>
</organism>
<dbReference type="SMART" id="SM00066">
    <property type="entry name" value="GAL4"/>
    <property type="match status" value="1"/>
</dbReference>
<dbReference type="GeneID" id="31000527"/>
<dbReference type="PANTHER" id="PTHR46910">
    <property type="entry name" value="TRANSCRIPTION FACTOR PDR1"/>
    <property type="match status" value="1"/>
</dbReference>
<dbReference type="OrthoDB" id="3266505at2759"/>
<evidence type="ECO:0000256" key="1">
    <source>
        <dbReference type="ARBA" id="ARBA00022723"/>
    </source>
</evidence>
<feature type="region of interest" description="Disordered" evidence="6">
    <location>
        <begin position="75"/>
        <end position="97"/>
    </location>
</feature>
<evidence type="ECO:0000313" key="9">
    <source>
        <dbReference type="Proteomes" id="UP000214365"/>
    </source>
</evidence>
<dbReference type="GO" id="GO:0000981">
    <property type="term" value="F:DNA-binding transcription factor activity, RNA polymerase II-specific"/>
    <property type="evidence" value="ECO:0007669"/>
    <property type="project" value="InterPro"/>
</dbReference>
<dbReference type="InterPro" id="IPR050987">
    <property type="entry name" value="AtrR-like"/>
</dbReference>
<dbReference type="SMART" id="SM00906">
    <property type="entry name" value="Fungal_trans"/>
    <property type="match status" value="1"/>
</dbReference>
<dbReference type="GO" id="GO:0006351">
    <property type="term" value="P:DNA-templated transcription"/>
    <property type="evidence" value="ECO:0007669"/>
    <property type="project" value="InterPro"/>
</dbReference>
<feature type="domain" description="Zn(2)-C6 fungal-type" evidence="7">
    <location>
        <begin position="12"/>
        <end position="49"/>
    </location>
</feature>
<proteinExistence type="predicted"/>
<dbReference type="GO" id="GO:0003677">
    <property type="term" value="F:DNA binding"/>
    <property type="evidence" value="ECO:0007669"/>
    <property type="project" value="UniProtKB-KW"/>
</dbReference>
<dbReference type="InterPro" id="IPR036864">
    <property type="entry name" value="Zn2-C6_fun-type_DNA-bd_sf"/>
</dbReference>
<feature type="compositionally biased region" description="Polar residues" evidence="6">
    <location>
        <begin position="132"/>
        <end position="141"/>
    </location>
</feature>
<dbReference type="SUPFAM" id="SSF57701">
    <property type="entry name" value="Zn2/Cys6 DNA-binding domain"/>
    <property type="match status" value="1"/>
</dbReference>
<keyword evidence="5" id="KW-0539">Nucleus</keyword>
<name>A0A225B8X0_TALAT</name>
<dbReference type="PROSITE" id="PS50048">
    <property type="entry name" value="ZN2_CY6_FUNGAL_2"/>
    <property type="match status" value="1"/>
</dbReference>
<dbReference type="PANTHER" id="PTHR46910:SF39">
    <property type="entry name" value="ZN(II)2CYS6 TRANSCRIPTION FACTOR (EUROFUNG)"/>
    <property type="match status" value="1"/>
</dbReference>
<dbReference type="Pfam" id="PF00172">
    <property type="entry name" value="Zn_clus"/>
    <property type="match status" value="1"/>
</dbReference>
<evidence type="ECO:0000256" key="3">
    <source>
        <dbReference type="ARBA" id="ARBA00023125"/>
    </source>
</evidence>
<dbReference type="InterPro" id="IPR007219">
    <property type="entry name" value="XnlR_reg_dom"/>
</dbReference>
<evidence type="ECO:0000259" key="7">
    <source>
        <dbReference type="PROSITE" id="PS50048"/>
    </source>
</evidence>
<keyword evidence="4" id="KW-0804">Transcription</keyword>
<keyword evidence="9" id="KW-1185">Reference proteome</keyword>
<dbReference type="EMBL" id="LFMY01000001">
    <property type="protein sequence ID" value="OKL63836.1"/>
    <property type="molecule type" value="Genomic_DNA"/>
</dbReference>
<protein>
    <recommendedName>
        <fullName evidence="7">Zn(2)-C6 fungal-type domain-containing protein</fullName>
    </recommendedName>
</protein>
<dbReference type="CDD" id="cd12148">
    <property type="entry name" value="fungal_TF_MHR"/>
    <property type="match status" value="1"/>
</dbReference>
<dbReference type="AlphaFoldDB" id="A0A225B8X0"/>
<accession>A0A225B8X0</accession>
<evidence type="ECO:0000256" key="4">
    <source>
        <dbReference type="ARBA" id="ARBA00023163"/>
    </source>
</evidence>
<evidence type="ECO:0000256" key="5">
    <source>
        <dbReference type="ARBA" id="ARBA00023242"/>
    </source>
</evidence>
<feature type="compositionally biased region" description="Polar residues" evidence="6">
    <location>
        <begin position="78"/>
        <end position="93"/>
    </location>
</feature>